<dbReference type="FunFam" id="1.10.8.60:FF:000001">
    <property type="entry name" value="ATP-dependent zinc metalloprotease FtsH"/>
    <property type="match status" value="1"/>
</dbReference>
<evidence type="ECO:0000256" key="7">
    <source>
        <dbReference type="ARBA" id="ARBA00022741"/>
    </source>
</evidence>
<evidence type="ECO:0000256" key="16">
    <source>
        <dbReference type="RuleBase" id="RU003651"/>
    </source>
</evidence>
<feature type="region of interest" description="Disordered" evidence="17">
    <location>
        <begin position="593"/>
        <end position="661"/>
    </location>
</feature>
<evidence type="ECO:0000256" key="6">
    <source>
        <dbReference type="ARBA" id="ARBA00022723"/>
    </source>
</evidence>
<dbReference type="PROSITE" id="PS00674">
    <property type="entry name" value="AAA"/>
    <property type="match status" value="1"/>
</dbReference>
<feature type="active site" evidence="15">
    <location>
        <position position="417"/>
    </location>
</feature>
<keyword evidence="3 15" id="KW-1003">Cell membrane</keyword>
<comment type="similarity">
    <text evidence="2 15">In the C-terminal section; belongs to the peptidase M41 family.</text>
</comment>
<dbReference type="SUPFAM" id="SSF52540">
    <property type="entry name" value="P-loop containing nucleoside triphosphate hydrolases"/>
    <property type="match status" value="1"/>
</dbReference>
<dbReference type="InterPro" id="IPR003593">
    <property type="entry name" value="AAA+_ATPase"/>
</dbReference>
<keyword evidence="9 15" id="KW-0862">Zinc</keyword>
<dbReference type="GO" id="GO:0008270">
    <property type="term" value="F:zinc ion binding"/>
    <property type="evidence" value="ECO:0007669"/>
    <property type="project" value="UniProtKB-UniRule"/>
</dbReference>
<keyword evidence="6 15" id="KW-0479">Metal-binding</keyword>
<dbReference type="Proteomes" id="UP000016566">
    <property type="component" value="Unassembled WGS sequence"/>
</dbReference>
<feature type="binding site" evidence="15">
    <location>
        <position position="420"/>
    </location>
    <ligand>
        <name>Zn(2+)</name>
        <dbReference type="ChEBI" id="CHEBI:29105"/>
        <note>catalytic</note>
    </ligand>
</feature>
<keyword evidence="12 15" id="KW-0482">Metalloprotease</keyword>
<evidence type="ECO:0000256" key="11">
    <source>
        <dbReference type="ARBA" id="ARBA00022989"/>
    </source>
</evidence>
<dbReference type="SMART" id="SM00382">
    <property type="entry name" value="AAA"/>
    <property type="match status" value="1"/>
</dbReference>
<feature type="transmembrane region" description="Helical" evidence="15">
    <location>
        <begin position="101"/>
        <end position="121"/>
    </location>
</feature>
<protein>
    <recommendedName>
        <fullName evidence="15">ATP-dependent zinc metalloprotease FtsH</fullName>
        <ecNumber evidence="15">3.4.24.-</ecNumber>
    </recommendedName>
</protein>
<gene>
    <name evidence="15" type="primary">ftsH</name>
    <name evidence="19" type="ORF">MBELCI_3435</name>
</gene>
<dbReference type="InterPro" id="IPR011546">
    <property type="entry name" value="Pept_M41_FtsH_extracell"/>
</dbReference>
<dbReference type="CDD" id="cd19501">
    <property type="entry name" value="RecA-like_FtsH"/>
    <property type="match status" value="1"/>
</dbReference>
<dbReference type="InterPro" id="IPR027417">
    <property type="entry name" value="P-loop_NTPase"/>
</dbReference>
<evidence type="ECO:0000256" key="1">
    <source>
        <dbReference type="ARBA" id="ARBA00004370"/>
    </source>
</evidence>
<dbReference type="GO" id="GO:0004222">
    <property type="term" value="F:metalloendopeptidase activity"/>
    <property type="evidence" value="ECO:0007669"/>
    <property type="project" value="InterPro"/>
</dbReference>
<proteinExistence type="inferred from homology"/>
<evidence type="ECO:0000256" key="14">
    <source>
        <dbReference type="ARBA" id="ARBA00061570"/>
    </source>
</evidence>
<comment type="caution">
    <text evidence="19">The sequence shown here is derived from an EMBL/GenBank/DDBJ whole genome shotgun (WGS) entry which is preliminary data.</text>
</comment>
<dbReference type="Pfam" id="PF01434">
    <property type="entry name" value="Peptidase_M41"/>
    <property type="match status" value="1"/>
</dbReference>
<feature type="binding site" evidence="15">
    <location>
        <position position="416"/>
    </location>
    <ligand>
        <name>Zn(2+)</name>
        <dbReference type="ChEBI" id="CHEBI:29105"/>
        <note>catalytic</note>
    </ligand>
</feature>
<dbReference type="GO" id="GO:0004176">
    <property type="term" value="F:ATP-dependent peptidase activity"/>
    <property type="evidence" value="ECO:0007669"/>
    <property type="project" value="InterPro"/>
</dbReference>
<dbReference type="MEROPS" id="M41.001"/>
<reference evidence="19" key="1">
    <citation type="journal article" date="2013" name="Genome Announc.">
        <title>Draft Genome Sequence of Loktanella cinnabarina LL-001T, Isolated from Deep-Sea Floor Sediment.</title>
        <authorList>
            <person name="Nishi S."/>
            <person name="Tsubouchi T."/>
            <person name="Takaki Y."/>
            <person name="Koyanagi R."/>
            <person name="Satoh N."/>
            <person name="Maruyama T."/>
            <person name="Hatada Y."/>
        </authorList>
    </citation>
    <scope>NUCLEOTIDE SEQUENCE [LARGE SCALE GENOMIC DNA]</scope>
    <source>
        <strain evidence="19">LL-001</strain>
    </source>
</reference>
<dbReference type="HAMAP" id="MF_01458">
    <property type="entry name" value="FtsH"/>
    <property type="match status" value="1"/>
</dbReference>
<keyword evidence="20" id="KW-1185">Reference proteome</keyword>
<dbReference type="SUPFAM" id="SSF140990">
    <property type="entry name" value="FtsH protease domain-like"/>
    <property type="match status" value="1"/>
</dbReference>
<feature type="domain" description="AAA+ ATPase" evidence="18">
    <location>
        <begin position="186"/>
        <end position="325"/>
    </location>
</feature>
<dbReference type="FunFam" id="3.40.50.300:FF:000001">
    <property type="entry name" value="ATP-dependent zinc metalloprotease FtsH"/>
    <property type="match status" value="1"/>
</dbReference>
<comment type="similarity">
    <text evidence="14 15">In the central section; belongs to the AAA ATPase family.</text>
</comment>
<dbReference type="Gene3D" id="1.10.8.60">
    <property type="match status" value="1"/>
</dbReference>
<comment type="cofactor">
    <cofactor evidence="15">
        <name>Zn(2+)</name>
        <dbReference type="ChEBI" id="CHEBI:29105"/>
    </cofactor>
    <text evidence="15">Binds 1 zinc ion per subunit.</text>
</comment>
<evidence type="ECO:0000256" key="2">
    <source>
        <dbReference type="ARBA" id="ARBA00010044"/>
    </source>
</evidence>
<evidence type="ECO:0000256" key="13">
    <source>
        <dbReference type="ARBA" id="ARBA00023136"/>
    </source>
</evidence>
<comment type="subunit">
    <text evidence="15">Homohexamer.</text>
</comment>
<feature type="transmembrane region" description="Helical" evidence="15">
    <location>
        <begin position="7"/>
        <end position="24"/>
    </location>
</feature>
<evidence type="ECO:0000256" key="15">
    <source>
        <dbReference type="HAMAP-Rule" id="MF_01458"/>
    </source>
</evidence>
<dbReference type="Pfam" id="PF17862">
    <property type="entry name" value="AAA_lid_3"/>
    <property type="match status" value="1"/>
</dbReference>
<dbReference type="GO" id="GO:0030163">
    <property type="term" value="P:protein catabolic process"/>
    <property type="evidence" value="ECO:0007669"/>
    <property type="project" value="UniProtKB-UniRule"/>
</dbReference>
<evidence type="ECO:0000256" key="3">
    <source>
        <dbReference type="ARBA" id="ARBA00022475"/>
    </source>
</evidence>
<name>U3ARM7_9RHOB</name>
<keyword evidence="19" id="KW-0132">Cell division</keyword>
<dbReference type="InterPro" id="IPR041569">
    <property type="entry name" value="AAA_lid_3"/>
</dbReference>
<dbReference type="Pfam" id="PF06480">
    <property type="entry name" value="FtsH_ext"/>
    <property type="match status" value="1"/>
</dbReference>
<dbReference type="InterPro" id="IPR037219">
    <property type="entry name" value="Peptidase_M41-like"/>
</dbReference>
<dbReference type="AlphaFoldDB" id="U3ARM7"/>
<dbReference type="GO" id="GO:0006508">
    <property type="term" value="P:proteolysis"/>
    <property type="evidence" value="ECO:0007669"/>
    <property type="project" value="UniProtKB-KW"/>
</dbReference>
<dbReference type="GO" id="GO:0016887">
    <property type="term" value="F:ATP hydrolysis activity"/>
    <property type="evidence" value="ECO:0007669"/>
    <property type="project" value="UniProtKB-UniRule"/>
</dbReference>
<dbReference type="eggNOG" id="COG0465">
    <property type="taxonomic scope" value="Bacteria"/>
</dbReference>
<dbReference type="GO" id="GO:0051301">
    <property type="term" value="P:cell division"/>
    <property type="evidence" value="ECO:0007669"/>
    <property type="project" value="UniProtKB-KW"/>
</dbReference>
<dbReference type="EMBL" id="BATB01000083">
    <property type="protein sequence ID" value="GAD57383.1"/>
    <property type="molecule type" value="Genomic_DNA"/>
</dbReference>
<dbReference type="Pfam" id="PF00004">
    <property type="entry name" value="AAA"/>
    <property type="match status" value="1"/>
</dbReference>
<dbReference type="GO" id="GO:0005886">
    <property type="term" value="C:plasma membrane"/>
    <property type="evidence" value="ECO:0007669"/>
    <property type="project" value="UniProtKB-SubCell"/>
</dbReference>
<dbReference type="Gene3D" id="3.30.720.210">
    <property type="match status" value="1"/>
</dbReference>
<dbReference type="InterPro" id="IPR005936">
    <property type="entry name" value="FtsH"/>
</dbReference>
<evidence type="ECO:0000256" key="12">
    <source>
        <dbReference type="ARBA" id="ARBA00023049"/>
    </source>
</evidence>
<feature type="compositionally biased region" description="Low complexity" evidence="17">
    <location>
        <begin position="619"/>
        <end position="634"/>
    </location>
</feature>
<dbReference type="PANTHER" id="PTHR23076:SF97">
    <property type="entry name" value="ATP-DEPENDENT ZINC METALLOPROTEASE YME1L1"/>
    <property type="match status" value="1"/>
</dbReference>
<dbReference type="STRING" id="1337093.MBELCI_3435"/>
<dbReference type="PANTHER" id="PTHR23076">
    <property type="entry name" value="METALLOPROTEASE M41 FTSH"/>
    <property type="match status" value="1"/>
</dbReference>
<evidence type="ECO:0000313" key="19">
    <source>
        <dbReference type="EMBL" id="GAD57383.1"/>
    </source>
</evidence>
<keyword evidence="8 15" id="KW-0378">Hydrolase</keyword>
<comment type="similarity">
    <text evidence="16">Belongs to the AAA ATPase family.</text>
</comment>
<dbReference type="OrthoDB" id="9809379at2"/>
<accession>U3ARM7</accession>
<keyword evidence="19" id="KW-0131">Cell cycle</keyword>
<evidence type="ECO:0000256" key="8">
    <source>
        <dbReference type="ARBA" id="ARBA00022801"/>
    </source>
</evidence>
<keyword evidence="4 15" id="KW-0645">Protease</keyword>
<evidence type="ECO:0000256" key="10">
    <source>
        <dbReference type="ARBA" id="ARBA00022840"/>
    </source>
</evidence>
<dbReference type="GO" id="GO:0005524">
    <property type="term" value="F:ATP binding"/>
    <property type="evidence" value="ECO:0007669"/>
    <property type="project" value="UniProtKB-UniRule"/>
</dbReference>
<evidence type="ECO:0000256" key="5">
    <source>
        <dbReference type="ARBA" id="ARBA00022692"/>
    </source>
</evidence>
<keyword evidence="10 15" id="KW-0067">ATP-binding</keyword>
<dbReference type="EC" id="3.4.24.-" evidence="15"/>
<evidence type="ECO:0000313" key="20">
    <source>
        <dbReference type="Proteomes" id="UP000016566"/>
    </source>
</evidence>
<keyword evidence="5 15" id="KW-0812">Transmembrane</keyword>
<keyword evidence="11 15" id="KW-1133">Transmembrane helix</keyword>
<keyword evidence="7 15" id="KW-0547">Nucleotide-binding</keyword>
<feature type="binding site" evidence="15">
    <location>
        <begin position="194"/>
        <end position="201"/>
    </location>
    <ligand>
        <name>ATP</name>
        <dbReference type="ChEBI" id="CHEBI:30616"/>
    </ligand>
</feature>
<dbReference type="InterPro" id="IPR003960">
    <property type="entry name" value="ATPase_AAA_CS"/>
</dbReference>
<keyword evidence="13 15" id="KW-0472">Membrane</keyword>
<dbReference type="InterPro" id="IPR000642">
    <property type="entry name" value="Peptidase_M41"/>
</dbReference>
<evidence type="ECO:0000259" key="18">
    <source>
        <dbReference type="SMART" id="SM00382"/>
    </source>
</evidence>
<organism evidence="19 20">
    <name type="scientific">Limimaricola cinnabarinus LL-001</name>
    <dbReference type="NCBI Taxonomy" id="1337093"/>
    <lineage>
        <taxon>Bacteria</taxon>
        <taxon>Pseudomonadati</taxon>
        <taxon>Pseudomonadota</taxon>
        <taxon>Alphaproteobacteria</taxon>
        <taxon>Rhodobacterales</taxon>
        <taxon>Paracoccaceae</taxon>
        <taxon>Limimaricola</taxon>
    </lineage>
</organism>
<evidence type="ECO:0000256" key="9">
    <source>
        <dbReference type="ARBA" id="ARBA00022833"/>
    </source>
</evidence>
<sequence>MGNARNIAFWVVLFLLILALFNLFSGGQSTLQSNTRNYSDFVEAVETGNVSQVTLDGEEVRYRGTDGRDYVTIKPEDAEVTQLLIDQDIPVSARSQEQSGFTTFLLSLLPFLLLIGVWIYFMNRMQGGGKGGAMGFGKSRAKLLTEKHGRVTFDDVAGIDEAKDELEEIVEFLRNPQKFSRLGGKIPKGALLVGPPGTGKTLLARAIAGEAGVPFFTISGSDFVEMFVGVGASRVRDMFEQAKKNAPCIVFIDEIDAVGRSRGVGYGGGNDEREQTLNQLLVEMDGFEANEGIIIVAATNRPDVLDPALLRPGRFDRQVQVPNPDIKGREKILGVHARKVPLGPDVDLRIIARGTPGFSGADLANLVNEAALMAARVGRRFVTMIDFESAKDKVMMGAERRSMVMSEDEKKLTAYHEAGHAVVGLNVPQHDPIHKATIIPRGRALGLVLSLPERDQLSVTYTKYTSKIAMAMGGKVAEELIFGRENVTSGATSDIQQVTKIARAMVTQFGFSDKIGHIDYANEQQSYLGSYSGGASHSAETQKVIDEEVRRIIDEGYDTAKRILTERREDLERLAQGLLEYETLTGNEITRVIAGEPLNRGDDDDSQKPEQGGGASVTAIPRPASPSPRMAASPNPAPDPRFTQQAASPGTERRRGFFAAA</sequence>
<feature type="binding site" evidence="15">
    <location>
        <position position="494"/>
    </location>
    <ligand>
        <name>Zn(2+)</name>
        <dbReference type="ChEBI" id="CHEBI:29105"/>
        <note>catalytic</note>
    </ligand>
</feature>
<comment type="subcellular location">
    <subcellularLocation>
        <location evidence="15">Cell membrane</location>
        <topology evidence="15">Multi-pass membrane protein</topology>
        <orientation evidence="15">Cytoplasmic side</orientation>
    </subcellularLocation>
    <subcellularLocation>
        <location evidence="1">Membrane</location>
    </subcellularLocation>
</comment>
<dbReference type="Gene3D" id="1.20.58.760">
    <property type="entry name" value="Peptidase M41"/>
    <property type="match status" value="1"/>
</dbReference>
<evidence type="ECO:0000256" key="17">
    <source>
        <dbReference type="SAM" id="MobiDB-lite"/>
    </source>
</evidence>
<dbReference type="FunFam" id="1.20.58.760:FF:000001">
    <property type="entry name" value="ATP-dependent zinc metalloprotease FtsH"/>
    <property type="match status" value="1"/>
</dbReference>
<dbReference type="InterPro" id="IPR003959">
    <property type="entry name" value="ATPase_AAA_core"/>
</dbReference>
<comment type="function">
    <text evidence="15">Acts as a processive, ATP-dependent zinc metallopeptidase for both cytoplasmic and membrane proteins. Plays a role in the quality control of integral membrane proteins.</text>
</comment>
<evidence type="ECO:0000256" key="4">
    <source>
        <dbReference type="ARBA" id="ARBA00022670"/>
    </source>
</evidence>
<dbReference type="Gene3D" id="3.40.50.300">
    <property type="entry name" value="P-loop containing nucleotide triphosphate hydrolases"/>
    <property type="match status" value="1"/>
</dbReference>
<dbReference type="NCBIfam" id="TIGR01241">
    <property type="entry name" value="FtsH_fam"/>
    <property type="match status" value="1"/>
</dbReference>